<dbReference type="Gene3D" id="3.60.40.10">
    <property type="entry name" value="PPM-type phosphatase domain"/>
    <property type="match status" value="1"/>
</dbReference>
<dbReference type="SUPFAM" id="SSF81606">
    <property type="entry name" value="PP2C-like"/>
    <property type="match status" value="1"/>
</dbReference>
<evidence type="ECO:0000259" key="2">
    <source>
        <dbReference type="PROSITE" id="PS51746"/>
    </source>
</evidence>
<keyword evidence="4" id="KW-1185">Reference proteome</keyword>
<evidence type="ECO:0000313" key="4">
    <source>
        <dbReference type="Proteomes" id="UP000604475"/>
    </source>
</evidence>
<evidence type="ECO:0000256" key="1">
    <source>
        <dbReference type="SAM" id="MobiDB-lite"/>
    </source>
</evidence>
<dbReference type="SMART" id="SM00331">
    <property type="entry name" value="PP2C_SIG"/>
    <property type="match status" value="1"/>
</dbReference>
<accession>A0A937URD7</accession>
<evidence type="ECO:0000313" key="3">
    <source>
        <dbReference type="EMBL" id="MBL7631247.1"/>
    </source>
</evidence>
<feature type="domain" description="PPM-type phosphatase" evidence="2">
    <location>
        <begin position="1"/>
        <end position="228"/>
    </location>
</feature>
<dbReference type="CDD" id="cd00143">
    <property type="entry name" value="PP2Cc"/>
    <property type="match status" value="1"/>
</dbReference>
<feature type="compositionally biased region" description="Low complexity" evidence="1">
    <location>
        <begin position="14"/>
        <end position="23"/>
    </location>
</feature>
<dbReference type="EMBL" id="JAEACQ010000263">
    <property type="protein sequence ID" value="MBL7631247.1"/>
    <property type="molecule type" value="Genomic_DNA"/>
</dbReference>
<dbReference type="Proteomes" id="UP000604475">
    <property type="component" value="Unassembled WGS sequence"/>
</dbReference>
<dbReference type="InterPro" id="IPR001932">
    <property type="entry name" value="PPM-type_phosphatase-like_dom"/>
</dbReference>
<name>A0A937URD7_9ACTN</name>
<proteinExistence type="predicted"/>
<dbReference type="InterPro" id="IPR036457">
    <property type="entry name" value="PPM-type-like_dom_sf"/>
</dbReference>
<gene>
    <name evidence="3" type="ORF">I7412_29620</name>
</gene>
<dbReference type="Pfam" id="PF13672">
    <property type="entry name" value="PP2C_2"/>
    <property type="match status" value="1"/>
</dbReference>
<sequence>IGARSSMRTQARVGPSGPRASAGVAGGGGRRPPPPPPAALSEWLAAPEADPPDPADALRVAALRAQGAIATPPQGVPGPACTFAAAVVNGGWLTVGWLGDSRVYLLGADGGALRMTADDTLAAEAARAGLLPPEAAETGPGAHTITRWLGPGNADPVPRVASVPLTAPGRVVVCTDGLWNYVSAAAAVAARVADLPTRASALAVARHLTSVALRAGGRDNVTVVVMDLPGRA</sequence>
<protein>
    <submittedName>
        <fullName evidence="3">Protein serine/threonine phosphatase 2C family protein</fullName>
    </submittedName>
</protein>
<dbReference type="RefSeq" id="WP_203031829.1">
    <property type="nucleotide sequence ID" value="NZ_JAEACQ010000263.1"/>
</dbReference>
<feature type="region of interest" description="Disordered" evidence="1">
    <location>
        <begin position="1"/>
        <end position="54"/>
    </location>
</feature>
<reference evidence="3" key="1">
    <citation type="submission" date="2020-12" db="EMBL/GenBank/DDBJ databases">
        <title>Genomic characterization of non-nitrogen-fixing Frankia strains.</title>
        <authorList>
            <person name="Carlos-Shanley C."/>
            <person name="Guerra T."/>
            <person name="Hahn D."/>
        </authorList>
    </citation>
    <scope>NUCLEOTIDE SEQUENCE</scope>
    <source>
        <strain evidence="3">CN6</strain>
    </source>
</reference>
<organism evidence="3 4">
    <name type="scientific">Frankia nepalensis</name>
    <dbReference type="NCBI Taxonomy" id="1836974"/>
    <lineage>
        <taxon>Bacteria</taxon>
        <taxon>Bacillati</taxon>
        <taxon>Actinomycetota</taxon>
        <taxon>Actinomycetes</taxon>
        <taxon>Frankiales</taxon>
        <taxon>Frankiaceae</taxon>
        <taxon>Frankia</taxon>
    </lineage>
</organism>
<comment type="caution">
    <text evidence="3">The sequence shown here is derived from an EMBL/GenBank/DDBJ whole genome shotgun (WGS) entry which is preliminary data.</text>
</comment>
<feature type="compositionally biased region" description="Low complexity" evidence="1">
    <location>
        <begin position="39"/>
        <end position="48"/>
    </location>
</feature>
<dbReference type="PROSITE" id="PS51746">
    <property type="entry name" value="PPM_2"/>
    <property type="match status" value="1"/>
</dbReference>
<dbReference type="SMART" id="SM00332">
    <property type="entry name" value="PP2Cc"/>
    <property type="match status" value="1"/>
</dbReference>
<feature type="non-terminal residue" evidence="3">
    <location>
        <position position="1"/>
    </location>
</feature>
<dbReference type="AlphaFoldDB" id="A0A937URD7"/>